<organism evidence="1 2">
    <name type="scientific">Cetobacterium ceti</name>
    <dbReference type="NCBI Taxonomy" id="180163"/>
    <lineage>
        <taxon>Bacteria</taxon>
        <taxon>Fusobacteriati</taxon>
        <taxon>Fusobacteriota</taxon>
        <taxon>Fusobacteriia</taxon>
        <taxon>Fusobacteriales</taxon>
        <taxon>Fusobacteriaceae</taxon>
        <taxon>Cetobacterium</taxon>
    </lineage>
</organism>
<dbReference type="STRING" id="180163.SAMN02745174_01385"/>
<reference evidence="1 2" key="1">
    <citation type="submission" date="2017-02" db="EMBL/GenBank/DDBJ databases">
        <authorList>
            <person name="Peterson S.W."/>
        </authorList>
    </citation>
    <scope>NUCLEOTIDE SEQUENCE [LARGE SCALE GENOMIC DNA]</scope>
    <source>
        <strain evidence="1 2">ATCC 700028</strain>
    </source>
</reference>
<sequence>MKKIYKNIFLLFIFFTINIFSSKDAIIAPKKYKPAEMNLEITKVKLKEIEGTINEVKKELYISKKDLTVDTDDILFITEEKNKLRENFNFQKKDILNNENYVFSYKQHKNNIYLVHSDKEKIKGIYKINQQTKNPDTNKHAFYIRNTAYSYTISGNLNTGADIKCENSSLPDVEYPVTSGNISVSDPTKDVIKFMKDGHIIPHGINSPSISEDLMKLDIQGISLTLYSETNNNLNLIKGYIPKHFTGTYRFRVQVNGIHNGWIILMSGSNSDSLIVNVIKHMNYGAIPLNLSSSVTANATIEINNNSSKDFEITSPLIGEEIILKHSITKEELKSNIISCKLLPQQKKSYISKYYEIIGEISKINSNISSGSYEGKINISVKHIDNPKGGKF</sequence>
<dbReference type="Proteomes" id="UP000191153">
    <property type="component" value="Unassembled WGS sequence"/>
</dbReference>
<accession>A0A1T4MZE0</accession>
<dbReference type="RefSeq" id="WP_078693879.1">
    <property type="nucleotide sequence ID" value="NZ_FUWX01000009.1"/>
</dbReference>
<evidence type="ECO:0000313" key="2">
    <source>
        <dbReference type="Proteomes" id="UP000191153"/>
    </source>
</evidence>
<evidence type="ECO:0000313" key="1">
    <source>
        <dbReference type="EMBL" id="SJZ72135.1"/>
    </source>
</evidence>
<proteinExistence type="predicted"/>
<gene>
    <name evidence="1" type="ORF">SAMN02745174_01385</name>
</gene>
<dbReference type="EMBL" id="FUWX01000009">
    <property type="protein sequence ID" value="SJZ72135.1"/>
    <property type="molecule type" value="Genomic_DNA"/>
</dbReference>
<keyword evidence="2" id="KW-1185">Reference proteome</keyword>
<name>A0A1T4MZE0_9FUSO</name>
<dbReference type="AlphaFoldDB" id="A0A1T4MZE0"/>
<protein>
    <submittedName>
        <fullName evidence="1">Uncharacterized protein</fullName>
    </submittedName>
</protein>